<protein>
    <submittedName>
        <fullName evidence="3">Uncharacterized protein</fullName>
    </submittedName>
</protein>
<dbReference type="EMBL" id="ML977515">
    <property type="protein sequence ID" value="KAF2125937.1"/>
    <property type="molecule type" value="Genomic_DNA"/>
</dbReference>
<evidence type="ECO:0000313" key="4">
    <source>
        <dbReference type="Proteomes" id="UP000799771"/>
    </source>
</evidence>
<keyword evidence="2" id="KW-0812">Transmembrane</keyword>
<feature type="region of interest" description="Disordered" evidence="1">
    <location>
        <begin position="1"/>
        <end position="88"/>
    </location>
</feature>
<evidence type="ECO:0000313" key="3">
    <source>
        <dbReference type="EMBL" id="KAF2125937.1"/>
    </source>
</evidence>
<organism evidence="3 4">
    <name type="scientific">Dothidotthia symphoricarpi CBS 119687</name>
    <dbReference type="NCBI Taxonomy" id="1392245"/>
    <lineage>
        <taxon>Eukaryota</taxon>
        <taxon>Fungi</taxon>
        <taxon>Dikarya</taxon>
        <taxon>Ascomycota</taxon>
        <taxon>Pezizomycotina</taxon>
        <taxon>Dothideomycetes</taxon>
        <taxon>Pleosporomycetidae</taxon>
        <taxon>Pleosporales</taxon>
        <taxon>Dothidotthiaceae</taxon>
        <taxon>Dothidotthia</taxon>
    </lineage>
</organism>
<dbReference type="OrthoDB" id="5340195at2759"/>
<feature type="transmembrane region" description="Helical" evidence="2">
    <location>
        <begin position="665"/>
        <end position="684"/>
    </location>
</feature>
<dbReference type="Proteomes" id="UP000799771">
    <property type="component" value="Unassembled WGS sequence"/>
</dbReference>
<keyword evidence="2" id="KW-1133">Transmembrane helix</keyword>
<sequence length="787" mass="88474">MASMNSPGPNSPPSSLGIHITGPNYASLTQRTSEDDDDFSDSEREARSQSRRTMGPSHGIPMISMISPTSPGNIYSKQSPPEDKSYFSPTLSIGARSPFARRPDTLYSFGSNTVRPRSDSMTERLIAHRAMQSTQWKVHWRTPMLMTCSFVTGVMLAIAQHLLYKRLHHMEIADEEKKVLYVLYGRALAYLCKVAFGTCVVLVYRQRSWRTFRSRALTVLSIDHLFDAVENPSLFGNWEVLSNAPIAVMIALVFWLIPVATIIFSPGALTFGTFLDREIVNISVPNLDFSTESWKNYRVPNVTADGMSQRAMIFYNTTDPAKEPHREGWFDYYDQPSAELSRVAILLAYNSMSHPNTMQGARQAMCGGPYNCTYEQTFVGPGYQCEEVANGVNDDKKLAELGAPFNTSLLVPEGRYIYHANIDMGDYSRPQKNVTFQKGRAGVPDGPIPDDLGVFKSEPVLWIGYSVNSTESLVKDSPYAVNWTHRYDPHVMRCVHHETRYTVLWNYTEPSFSATATKREFLSPVVDTNFSRFDDGLTNEDDPQPVANFVSPRTNVQLYKKTAAYHAMGQMLRTFLRGEVGMEAPLPGPSYAQPESDITKTRLVDKSSEPKADLQTELEDFYTDMILSLLSLPTMLVVQNDTTQVDRTRYQPSFVYVPVRLWQCYVPVIFITFLILLFGFWTIWEDGTTFSTGFSRILVTTRNTTLDDISRGACLGNDPFPVELMHTKLKFGVLGEGTEMDYLGMDSVQSVGHCAFGVASEVVPIKKGVPYAGLQRRRIRQEGGNEE</sequence>
<feature type="compositionally biased region" description="Polar residues" evidence="1">
    <location>
        <begin position="66"/>
        <end position="79"/>
    </location>
</feature>
<dbReference type="GeneID" id="54409325"/>
<gene>
    <name evidence="3" type="ORF">P153DRAFT_369928</name>
</gene>
<evidence type="ECO:0000256" key="1">
    <source>
        <dbReference type="SAM" id="MobiDB-lite"/>
    </source>
</evidence>
<name>A0A6A6A4W3_9PLEO</name>
<dbReference type="RefSeq" id="XP_033520329.1">
    <property type="nucleotide sequence ID" value="XM_033668893.1"/>
</dbReference>
<feature type="transmembrane region" description="Helical" evidence="2">
    <location>
        <begin position="144"/>
        <end position="163"/>
    </location>
</feature>
<accession>A0A6A6A4W3</accession>
<dbReference type="AlphaFoldDB" id="A0A6A6A4W3"/>
<evidence type="ECO:0000256" key="2">
    <source>
        <dbReference type="SAM" id="Phobius"/>
    </source>
</evidence>
<reference evidence="3" key="1">
    <citation type="journal article" date="2020" name="Stud. Mycol.">
        <title>101 Dothideomycetes genomes: a test case for predicting lifestyles and emergence of pathogens.</title>
        <authorList>
            <person name="Haridas S."/>
            <person name="Albert R."/>
            <person name="Binder M."/>
            <person name="Bloem J."/>
            <person name="Labutti K."/>
            <person name="Salamov A."/>
            <person name="Andreopoulos B."/>
            <person name="Baker S."/>
            <person name="Barry K."/>
            <person name="Bills G."/>
            <person name="Bluhm B."/>
            <person name="Cannon C."/>
            <person name="Castanera R."/>
            <person name="Culley D."/>
            <person name="Daum C."/>
            <person name="Ezra D."/>
            <person name="Gonzalez J."/>
            <person name="Henrissat B."/>
            <person name="Kuo A."/>
            <person name="Liang C."/>
            <person name="Lipzen A."/>
            <person name="Lutzoni F."/>
            <person name="Magnuson J."/>
            <person name="Mondo S."/>
            <person name="Nolan M."/>
            <person name="Ohm R."/>
            <person name="Pangilinan J."/>
            <person name="Park H.-J."/>
            <person name="Ramirez L."/>
            <person name="Alfaro M."/>
            <person name="Sun H."/>
            <person name="Tritt A."/>
            <person name="Yoshinaga Y."/>
            <person name="Zwiers L.-H."/>
            <person name="Turgeon B."/>
            <person name="Goodwin S."/>
            <person name="Spatafora J."/>
            <person name="Crous P."/>
            <person name="Grigoriev I."/>
        </authorList>
    </citation>
    <scope>NUCLEOTIDE SEQUENCE</scope>
    <source>
        <strain evidence="3">CBS 119687</strain>
    </source>
</reference>
<proteinExistence type="predicted"/>
<keyword evidence="4" id="KW-1185">Reference proteome</keyword>
<dbReference type="PANTHER" id="PTHR35041:SF3">
    <property type="entry name" value="FORMYLMETHIONINE DEFORMYLASE-LIKE PROTEIN"/>
    <property type="match status" value="1"/>
</dbReference>
<feature type="transmembrane region" description="Helical" evidence="2">
    <location>
        <begin position="183"/>
        <end position="204"/>
    </location>
</feature>
<keyword evidence="2" id="KW-0472">Membrane</keyword>
<feature type="transmembrane region" description="Helical" evidence="2">
    <location>
        <begin position="246"/>
        <end position="269"/>
    </location>
</feature>
<dbReference type="PANTHER" id="PTHR35041">
    <property type="entry name" value="MEDIATOR OF RNA POLYMERASE II TRANSCRIPTION SUBUNIT 1"/>
    <property type="match status" value="1"/>
</dbReference>